<dbReference type="Proteomes" id="UP000287330">
    <property type="component" value="Unassembled WGS sequence"/>
</dbReference>
<dbReference type="Gene3D" id="3.20.20.370">
    <property type="entry name" value="Glycoside hydrolase/deacetylase"/>
    <property type="match status" value="1"/>
</dbReference>
<keyword evidence="2" id="KW-1185">Reference proteome</keyword>
<dbReference type="PANTHER" id="PTHR30292">
    <property type="entry name" value="UNCHARACTERIZED PROTEIN YBGL-RELATED"/>
    <property type="match status" value="1"/>
</dbReference>
<accession>A0A432Y9G2</accession>
<proteinExistence type="predicted"/>
<dbReference type="EMBL" id="PIPV01000002">
    <property type="protein sequence ID" value="RUO57496.1"/>
    <property type="molecule type" value="Genomic_DNA"/>
</dbReference>
<dbReference type="NCBIfam" id="NF003814">
    <property type="entry name" value="PRK05406.1-3"/>
    <property type="match status" value="1"/>
</dbReference>
<gene>
    <name evidence="1" type="ORF">CWE25_03260</name>
</gene>
<dbReference type="PANTHER" id="PTHR30292:SF0">
    <property type="entry name" value="5-OXOPROLINASE SUBUNIT A"/>
    <property type="match status" value="1"/>
</dbReference>
<dbReference type="InterPro" id="IPR005501">
    <property type="entry name" value="LamB/YcsF/PxpA-like"/>
</dbReference>
<evidence type="ECO:0000313" key="1">
    <source>
        <dbReference type="EMBL" id="RUO57496.1"/>
    </source>
</evidence>
<dbReference type="CDD" id="cd10787">
    <property type="entry name" value="LamB_YcsF_like"/>
    <property type="match status" value="1"/>
</dbReference>
<name>A0A432Y9G2_9GAMM</name>
<evidence type="ECO:0008006" key="3">
    <source>
        <dbReference type="Google" id="ProtNLM"/>
    </source>
</evidence>
<dbReference type="RefSeq" id="WP_110573422.1">
    <property type="nucleotide sequence ID" value="NZ_PIPV01000002.1"/>
</dbReference>
<dbReference type="GO" id="GO:0005975">
    <property type="term" value="P:carbohydrate metabolic process"/>
    <property type="evidence" value="ECO:0007669"/>
    <property type="project" value="InterPro"/>
</dbReference>
<dbReference type="OrthoDB" id="9773478at2"/>
<dbReference type="InterPro" id="IPR011330">
    <property type="entry name" value="Glyco_hydro/deAcase_b/a-brl"/>
</dbReference>
<dbReference type="AlphaFoldDB" id="A0A432Y9G2"/>
<comment type="caution">
    <text evidence="1">The sequence shown here is derived from an EMBL/GenBank/DDBJ whole genome shotgun (WGS) entry which is preliminary data.</text>
</comment>
<dbReference type="Pfam" id="PF03746">
    <property type="entry name" value="LamB_YcsF"/>
    <property type="match status" value="1"/>
</dbReference>
<evidence type="ECO:0000313" key="2">
    <source>
        <dbReference type="Proteomes" id="UP000287330"/>
    </source>
</evidence>
<organism evidence="1 2">
    <name type="scientific">Idiomarina fontislapidosi</name>
    <dbReference type="NCBI Taxonomy" id="263723"/>
    <lineage>
        <taxon>Bacteria</taxon>
        <taxon>Pseudomonadati</taxon>
        <taxon>Pseudomonadota</taxon>
        <taxon>Gammaproteobacteria</taxon>
        <taxon>Alteromonadales</taxon>
        <taxon>Idiomarinaceae</taxon>
        <taxon>Idiomarina</taxon>
    </lineage>
</organism>
<dbReference type="SUPFAM" id="SSF88713">
    <property type="entry name" value="Glycoside hydrolase/deacetylase"/>
    <property type="match status" value="1"/>
</dbReference>
<reference evidence="2" key="1">
    <citation type="journal article" date="2018" name="Front. Microbiol.">
        <title>Genome-Based Analysis Reveals the Taxonomy and Diversity of the Family Idiomarinaceae.</title>
        <authorList>
            <person name="Liu Y."/>
            <person name="Lai Q."/>
            <person name="Shao Z."/>
        </authorList>
    </citation>
    <scope>NUCLEOTIDE SEQUENCE [LARGE SCALE GENOMIC DNA]</scope>
    <source>
        <strain evidence="2">F23</strain>
    </source>
</reference>
<sequence length="258" mass="28809">MNTHTIRKITLNCDIGESFGAYKMGEDELIMPHIDCANIACGFHASDPLTMSQTVALATEHQVKIGAHPSYPDLVGFGRRHMDCSEQEIIALVMYQVGALNGVAARYGESVAYVKPHGALYNDMLRNSEIFKAVCKAVSYLQTQQRQPLPLMVMATPQNSEWQALASNYDVHLWFEGFADRRYNHKGRLVSRKQSGSVLTDEADVLAQAQRFARREPIIDKDGHERLISIDSLCVHGDNPSAVETVTKIRELLHSLPE</sequence>
<dbReference type="NCBIfam" id="NF003816">
    <property type="entry name" value="PRK05406.1-5"/>
    <property type="match status" value="1"/>
</dbReference>
<protein>
    <recommendedName>
        <fullName evidence="3">5-oxoprolinase (ATP-hydrolyzing) subunit A</fullName>
    </recommendedName>
</protein>